<dbReference type="RefSeq" id="WP_208059076.1">
    <property type="nucleotide sequence ID" value="NZ_JAGDYP010000007.1"/>
</dbReference>
<evidence type="ECO:0000313" key="1">
    <source>
        <dbReference type="EMBL" id="MBO1884615.1"/>
    </source>
</evidence>
<dbReference type="EMBL" id="JAGDYP010000007">
    <property type="protein sequence ID" value="MBO1884615.1"/>
    <property type="molecule type" value="Genomic_DNA"/>
</dbReference>
<sequence length="160" mass="18090">MNKSVIAIFFFVLTLGVYAQKKDFYGSNFTVKYPANFTAEGSMPSDNNDDTFVSAIFTSPDKKVSFYIYSPNTPVLPTDITIKEGFGELLASSGKKKSKNKVYATSFYEPKDGLTHSYLITCDENDRVTKVVGRRYKTIKDLNASDKLYDEFKKSFQNNN</sequence>
<comment type="caution">
    <text evidence="1">The sequence shown here is derived from an EMBL/GenBank/DDBJ whole genome shotgun (WGS) entry which is preliminary data.</text>
</comment>
<proteinExistence type="predicted"/>
<keyword evidence="2" id="KW-1185">Reference proteome</keyword>
<organism evidence="1 2">
    <name type="scientific">Capnocytophaga bilenii</name>
    <dbReference type="NCBI Taxonomy" id="2819369"/>
    <lineage>
        <taxon>Bacteria</taxon>
        <taxon>Pseudomonadati</taxon>
        <taxon>Bacteroidota</taxon>
        <taxon>Flavobacteriia</taxon>
        <taxon>Flavobacteriales</taxon>
        <taxon>Flavobacteriaceae</taxon>
        <taxon>Capnocytophaga</taxon>
    </lineage>
</organism>
<reference evidence="1 2" key="1">
    <citation type="submission" date="2021-03" db="EMBL/GenBank/DDBJ databases">
        <title>Isolation and description of Capnocytophaga bilenii sp. nov., a novel Capnocytophaga species, isolated from a gingivitis subject.</title>
        <authorList>
            <person name="Antezack A."/>
            <person name="Monnet-Corti V."/>
            <person name="La Scola B."/>
        </authorList>
    </citation>
    <scope>NUCLEOTIDE SEQUENCE [LARGE SCALE GENOMIC DNA]</scope>
    <source>
        <strain evidence="1 2">Marseille-Q4570</strain>
    </source>
</reference>
<protein>
    <submittedName>
        <fullName evidence="1">Uncharacterized protein</fullName>
    </submittedName>
</protein>
<gene>
    <name evidence="1" type="ORF">J4N46_09380</name>
</gene>
<name>A0ABS3PZ76_9FLAO</name>
<dbReference type="Proteomes" id="UP000681610">
    <property type="component" value="Unassembled WGS sequence"/>
</dbReference>
<evidence type="ECO:0000313" key="2">
    <source>
        <dbReference type="Proteomes" id="UP000681610"/>
    </source>
</evidence>
<accession>A0ABS3PZ76</accession>